<proteinExistence type="predicted"/>
<evidence type="ECO:0000313" key="2">
    <source>
        <dbReference type="EnsemblMetazoa" id="XP_014255058.1"/>
    </source>
</evidence>
<accession>A0A8I6S183</accession>
<sequence length="552" mass="64669">MSETIVQLLRATGFDLMPHVVNDFEWVDGIPGMYDFYSWLNTISEDNFVTVEELRMYEYLKVNKKLAPERTVDDQLKAFMSDDVELDCFKSDIAFLKEEIAQKEKLLLHLTSAKAVISEQLNQLVECEKENKTECLLKNEIDRYNANCQLYNQELSNLQNNLTSLNDIIMSVNHSNNQHFVICQSMLVGEFLQYLQALFNYMKNIKDLQYLKEENVIDNVDTFFTSSEYINERQFIVLTGMAKTERDIMLLQADISGMDSAIDYIDKCNQKDDNWFNKVDKESNEKQNMLECHQHEIDDLCEKHVKRIFKKKQLDAVQDRKSKLESVIKKIEEFESIVKPMKLYSDCFLYILKCDWRWLKLIMVFLKDTFQCLQDVVDHCKRTKEQLHRLIVQQELSVGTCDTLLSLTLGELFCTTQYNQIEKLNLQVKNVNLSLASKEENVFKHVNDLISSTNDILNYTKSVDNYLHKGATRLPLVSPFLMPVLHKLKDNIKNFGASVQSLTKKYESFKMELEEDSSKKKLFHLWSDYLNNQFSVVEELVKLEHAVSKIMQ</sequence>
<evidence type="ECO:0008006" key="4">
    <source>
        <dbReference type="Google" id="ProtNLM"/>
    </source>
</evidence>
<organism evidence="2 3">
    <name type="scientific">Cimex lectularius</name>
    <name type="common">Bed bug</name>
    <name type="synonym">Acanthia lectularia</name>
    <dbReference type="NCBI Taxonomy" id="79782"/>
    <lineage>
        <taxon>Eukaryota</taxon>
        <taxon>Metazoa</taxon>
        <taxon>Ecdysozoa</taxon>
        <taxon>Arthropoda</taxon>
        <taxon>Hexapoda</taxon>
        <taxon>Insecta</taxon>
        <taxon>Pterygota</taxon>
        <taxon>Neoptera</taxon>
        <taxon>Paraneoptera</taxon>
        <taxon>Hemiptera</taxon>
        <taxon>Heteroptera</taxon>
        <taxon>Panheteroptera</taxon>
        <taxon>Cimicomorpha</taxon>
        <taxon>Cimicidae</taxon>
        <taxon>Cimex</taxon>
    </lineage>
</organism>
<name>A0A8I6S183_CIMLE</name>
<keyword evidence="1" id="KW-0175">Coiled coil</keyword>
<feature type="coiled-coil region" evidence="1">
    <location>
        <begin position="86"/>
        <end position="113"/>
    </location>
</feature>
<gene>
    <name evidence="2" type="primary">106669816</name>
</gene>
<evidence type="ECO:0000313" key="3">
    <source>
        <dbReference type="Proteomes" id="UP000494040"/>
    </source>
</evidence>
<keyword evidence="3" id="KW-1185">Reference proteome</keyword>
<feature type="coiled-coil region" evidence="1">
    <location>
        <begin position="141"/>
        <end position="168"/>
    </location>
</feature>
<evidence type="ECO:0000256" key="1">
    <source>
        <dbReference type="SAM" id="Coils"/>
    </source>
</evidence>
<dbReference type="KEGG" id="clec:106669816"/>
<dbReference type="Proteomes" id="UP000494040">
    <property type="component" value="Unassembled WGS sequence"/>
</dbReference>
<reference evidence="2" key="1">
    <citation type="submission" date="2022-01" db="UniProtKB">
        <authorList>
            <consortium name="EnsemblMetazoa"/>
        </authorList>
    </citation>
    <scope>IDENTIFICATION</scope>
</reference>
<dbReference type="EnsemblMetazoa" id="XM_014399572.2">
    <property type="protein sequence ID" value="XP_014255058.1"/>
    <property type="gene ID" value="LOC106669816"/>
</dbReference>
<protein>
    <recommendedName>
        <fullName evidence="4">HAUS augmin-like complex subunit 3 N-terminal domain-containing protein</fullName>
    </recommendedName>
</protein>
<dbReference type="AlphaFoldDB" id="A0A8I6S183"/>